<gene>
    <name evidence="1" type="primary">orf103</name>
</gene>
<name>A0A386AX89_9CHLO</name>
<dbReference type="AlphaFoldDB" id="A0A386AX89"/>
<organism evidence="1">
    <name type="scientific">Flabellia petiolata</name>
    <dbReference type="NCBI Taxonomy" id="189428"/>
    <lineage>
        <taxon>Eukaryota</taxon>
        <taxon>Viridiplantae</taxon>
        <taxon>Chlorophyta</taxon>
        <taxon>core chlorophytes</taxon>
        <taxon>Ulvophyceae</taxon>
        <taxon>TCBD clade</taxon>
        <taxon>Bryopsidales</taxon>
        <taxon>Halimedineae</taxon>
        <taxon>Halimedaceae</taxon>
        <taxon>Udoteae</taxon>
        <taxon>Flabellia</taxon>
    </lineage>
</organism>
<protein>
    <submittedName>
        <fullName evidence="1">Uncharacterized protein</fullName>
    </submittedName>
</protein>
<reference evidence="1" key="1">
    <citation type="submission" date="2018-07" db="EMBL/GenBank/DDBJ databases">
        <authorList>
            <person name="Quirk P.G."/>
            <person name="Krulwich T.A."/>
        </authorList>
    </citation>
    <scope>NUCLEOTIDE SEQUENCE</scope>
</reference>
<geneLocation type="chloroplast" evidence="1"/>
<keyword evidence="1" id="KW-0934">Plastid</keyword>
<evidence type="ECO:0000313" key="1">
    <source>
        <dbReference type="EMBL" id="AYC63966.1"/>
    </source>
</evidence>
<sequence>MGALAQQNQLQTELNSLGCSLQQINSSQKLEAHLRQLNINGMDKCVQLWPRTEKSRQLGLSADALQEFLFTETKNLSHECREWFSRYFQVKNVLTDVTNIKKL</sequence>
<dbReference type="EMBL" id="MH591085">
    <property type="protein sequence ID" value="AYC63966.1"/>
    <property type="molecule type" value="Genomic_DNA"/>
</dbReference>
<keyword evidence="1" id="KW-0150">Chloroplast</keyword>
<reference evidence="1" key="2">
    <citation type="journal article" date="2019" name="Mol. Phylogenet. Evol.">
        <title>Reassessment of the classification of bryopsidales (chlorophyta) based on chloroplast phylogenomic analyses.</title>
        <authorList>
            <person name="Cremen M.C."/>
            <person name="Leliaert F."/>
            <person name="West J."/>
            <person name="Lam D.W."/>
            <person name="Shimada S."/>
            <person name="Lopez-Bautista J.M."/>
            <person name="Verbruggen H."/>
        </authorList>
    </citation>
    <scope>NUCLEOTIDE SEQUENCE</scope>
</reference>
<accession>A0A386AX89</accession>
<proteinExistence type="predicted"/>